<dbReference type="Proteomes" id="UP001597115">
    <property type="component" value="Unassembled WGS sequence"/>
</dbReference>
<keyword evidence="1" id="KW-1133">Transmembrane helix</keyword>
<feature type="transmembrane region" description="Helical" evidence="1">
    <location>
        <begin position="222"/>
        <end position="243"/>
    </location>
</feature>
<gene>
    <name evidence="3" type="ORF">ACFSCW_04325</name>
</gene>
<evidence type="ECO:0000313" key="4">
    <source>
        <dbReference type="Proteomes" id="UP001597115"/>
    </source>
</evidence>
<dbReference type="InterPro" id="IPR026841">
    <property type="entry name" value="Aur1/Ipt1"/>
</dbReference>
<feature type="transmembrane region" description="Helical" evidence="1">
    <location>
        <begin position="83"/>
        <end position="101"/>
    </location>
</feature>
<feature type="transmembrane region" description="Helical" evidence="1">
    <location>
        <begin position="110"/>
        <end position="130"/>
    </location>
</feature>
<keyword evidence="1" id="KW-0812">Transmembrane</keyword>
<sequence>MGVLRDRFEREAIRRLIDVFQMLAMFVVVSSTGLFLTYAAAAISEGYQDELLAGADRALGFNWIGLYDFMDRNRSLMIASKKIYFSIFASPILIAIAHGVTGRRAGYHRFLLAFGVALAVTSAVFILFPARSAIPYWIGPDPSYPAAVIDQHVKVIDALRSGRLTVLDLENAIGLVSFPSFHAAAAVLFVWGCWPFPVLRLPAVTLNVAMTGTAFVEGSHYLVDILAGVLVALLAIALVHARIASKVRSLAPMLRQNRVDSIRTRT</sequence>
<protein>
    <submittedName>
        <fullName evidence="3">Phosphatase PAP2 family protein</fullName>
    </submittedName>
</protein>
<organism evidence="3 4">
    <name type="scientific">Sphingomonas tabacisoli</name>
    <dbReference type="NCBI Taxonomy" id="2249466"/>
    <lineage>
        <taxon>Bacteria</taxon>
        <taxon>Pseudomonadati</taxon>
        <taxon>Pseudomonadota</taxon>
        <taxon>Alphaproteobacteria</taxon>
        <taxon>Sphingomonadales</taxon>
        <taxon>Sphingomonadaceae</taxon>
        <taxon>Sphingomonas</taxon>
    </lineage>
</organism>
<proteinExistence type="predicted"/>
<evidence type="ECO:0000256" key="1">
    <source>
        <dbReference type="SAM" id="Phobius"/>
    </source>
</evidence>
<feature type="transmembrane region" description="Helical" evidence="1">
    <location>
        <begin position="172"/>
        <end position="191"/>
    </location>
</feature>
<feature type="transmembrane region" description="Helical" evidence="1">
    <location>
        <begin position="20"/>
        <end position="43"/>
    </location>
</feature>
<dbReference type="RefSeq" id="WP_380887254.1">
    <property type="nucleotide sequence ID" value="NZ_JBHUDY010000001.1"/>
</dbReference>
<feature type="domain" description="Inositolphosphotransferase Aur1/Ipt1" evidence="2">
    <location>
        <begin position="52"/>
        <end position="238"/>
    </location>
</feature>
<dbReference type="Pfam" id="PF14378">
    <property type="entry name" value="PAP2_3"/>
    <property type="match status" value="1"/>
</dbReference>
<keyword evidence="4" id="KW-1185">Reference proteome</keyword>
<name>A0ABW4HZC7_9SPHN</name>
<evidence type="ECO:0000259" key="2">
    <source>
        <dbReference type="Pfam" id="PF14378"/>
    </source>
</evidence>
<evidence type="ECO:0000313" key="3">
    <source>
        <dbReference type="EMBL" id="MFD1611023.1"/>
    </source>
</evidence>
<accession>A0ABW4HZC7</accession>
<dbReference type="EMBL" id="JBHUDY010000001">
    <property type="protein sequence ID" value="MFD1611023.1"/>
    <property type="molecule type" value="Genomic_DNA"/>
</dbReference>
<reference evidence="4" key="1">
    <citation type="journal article" date="2019" name="Int. J. Syst. Evol. Microbiol.">
        <title>The Global Catalogue of Microorganisms (GCM) 10K type strain sequencing project: providing services to taxonomists for standard genome sequencing and annotation.</title>
        <authorList>
            <consortium name="The Broad Institute Genomics Platform"/>
            <consortium name="The Broad Institute Genome Sequencing Center for Infectious Disease"/>
            <person name="Wu L."/>
            <person name="Ma J."/>
        </authorList>
    </citation>
    <scope>NUCLEOTIDE SEQUENCE [LARGE SCALE GENOMIC DNA]</scope>
    <source>
        <strain evidence="4">CGMCC 1.16275</strain>
    </source>
</reference>
<feature type="transmembrane region" description="Helical" evidence="1">
    <location>
        <begin position="198"/>
        <end position="216"/>
    </location>
</feature>
<keyword evidence="1" id="KW-0472">Membrane</keyword>
<comment type="caution">
    <text evidence="3">The sequence shown here is derived from an EMBL/GenBank/DDBJ whole genome shotgun (WGS) entry which is preliminary data.</text>
</comment>